<dbReference type="AlphaFoldDB" id="A0A846RTF8"/>
<organism evidence="2 3">
    <name type="scientific">Arthrobacter pigmenti</name>
    <dbReference type="NCBI Taxonomy" id="271432"/>
    <lineage>
        <taxon>Bacteria</taxon>
        <taxon>Bacillati</taxon>
        <taxon>Actinomycetota</taxon>
        <taxon>Actinomycetes</taxon>
        <taxon>Micrococcales</taxon>
        <taxon>Micrococcaceae</taxon>
        <taxon>Arthrobacter</taxon>
    </lineage>
</organism>
<feature type="region of interest" description="Disordered" evidence="1">
    <location>
        <begin position="1"/>
        <end position="28"/>
    </location>
</feature>
<reference evidence="2 3" key="1">
    <citation type="submission" date="2020-03" db="EMBL/GenBank/DDBJ databases">
        <title>Sequencing the genomes of 1000 actinobacteria strains.</title>
        <authorList>
            <person name="Klenk H.-P."/>
        </authorList>
    </citation>
    <scope>NUCLEOTIDE SEQUENCE [LARGE SCALE GENOMIC DNA]</scope>
    <source>
        <strain evidence="2 3">DSM 16403</strain>
    </source>
</reference>
<evidence type="ECO:0000313" key="3">
    <source>
        <dbReference type="Proteomes" id="UP000547458"/>
    </source>
</evidence>
<keyword evidence="3" id="KW-1185">Reference proteome</keyword>
<proteinExistence type="predicted"/>
<dbReference type="EMBL" id="JAATJL010000001">
    <property type="protein sequence ID" value="NJC21571.1"/>
    <property type="molecule type" value="Genomic_DNA"/>
</dbReference>
<gene>
    <name evidence="2" type="ORF">BJ994_000647</name>
</gene>
<accession>A0A846RTF8</accession>
<feature type="compositionally biased region" description="Basic residues" evidence="1">
    <location>
        <begin position="1"/>
        <end position="20"/>
    </location>
</feature>
<sequence length="580" mass="64083">MSPKSRTRKPKSAAKDKRRQSGPPANPLAELYRSMAPRVAEYVGHTSSRWTEELLSDLYSAMHESTNLGPGINTRMFSDWVRYVERQRERPAAAMLWAMAQVADAPADAEAAAAAQRLEDAGVEAPAWLAPLRKLEATEAWKLTDVFGDFVELIIEFRTGRRKHGIWISIDTNHMGGYATDLSADDSARGLVKSAESFLTEFGTPVHVEPLLLSEARRLGIAAIEATDVTSDPDIGPEYDSRRAFVLSRLLAIPGGDVVELDNYRTPSEAEEAAETERIEAEDERLIAQFMTYVQQNPAHPESLDIEEPFSRLADLALMYGRNYDDGRLTRVSPEKIRNFAGWFLPRKVLLEEAEKEALPYFLDAWVDWCVIQQNLPDFAAEVILQSAGAALHAVDEAIENGEDLSSPGAAFLEGVDIETLDDANEVIARRQLAMPYYGTRIGGEDYPRLNPNRSDELRLLVLGELPELHGVGKKEYPRSAEPDGTPVWHGALRELVVSQLWHEDPPQVWEAAQRLQTQGLDRSGILDRLQVALAGHVDAAKLGPLTDGARTDAVQLTGYIAALNAVSAGNRKGGHLRPV</sequence>
<comment type="caution">
    <text evidence="2">The sequence shown here is derived from an EMBL/GenBank/DDBJ whole genome shotgun (WGS) entry which is preliminary data.</text>
</comment>
<dbReference type="RefSeq" id="WP_167991436.1">
    <property type="nucleotide sequence ID" value="NZ_JAATJL010000001.1"/>
</dbReference>
<dbReference type="Proteomes" id="UP000547458">
    <property type="component" value="Unassembled WGS sequence"/>
</dbReference>
<protein>
    <submittedName>
        <fullName evidence="2">Uncharacterized protein</fullName>
    </submittedName>
</protein>
<evidence type="ECO:0000313" key="2">
    <source>
        <dbReference type="EMBL" id="NJC21571.1"/>
    </source>
</evidence>
<name>A0A846RTF8_9MICC</name>
<evidence type="ECO:0000256" key="1">
    <source>
        <dbReference type="SAM" id="MobiDB-lite"/>
    </source>
</evidence>